<evidence type="ECO:0000259" key="2">
    <source>
        <dbReference type="PROSITE" id="PS50164"/>
    </source>
</evidence>
<dbReference type="InterPro" id="IPR050190">
    <property type="entry name" value="UPF0213_domain"/>
</dbReference>
<reference evidence="3 4" key="1">
    <citation type="journal article" date="2016" name="Nat. Commun.">
        <title>Thousands of microbial genomes shed light on interconnected biogeochemical processes in an aquifer system.</title>
        <authorList>
            <person name="Anantharaman K."/>
            <person name="Brown C.T."/>
            <person name="Hug L.A."/>
            <person name="Sharon I."/>
            <person name="Castelle C.J."/>
            <person name="Probst A.J."/>
            <person name="Thomas B.C."/>
            <person name="Singh A."/>
            <person name="Wilkins M.J."/>
            <person name="Karaoz U."/>
            <person name="Brodie E.L."/>
            <person name="Williams K.H."/>
            <person name="Hubbard S.S."/>
            <person name="Banfield J.F."/>
        </authorList>
    </citation>
    <scope>NUCLEOTIDE SEQUENCE [LARGE SCALE GENOMIC DNA]</scope>
</reference>
<dbReference type="Pfam" id="PF01541">
    <property type="entry name" value="GIY-YIG"/>
    <property type="match status" value="1"/>
</dbReference>
<evidence type="ECO:0000256" key="1">
    <source>
        <dbReference type="ARBA" id="ARBA00007435"/>
    </source>
</evidence>
<dbReference type="SMART" id="SM00465">
    <property type="entry name" value="GIYc"/>
    <property type="match status" value="1"/>
</dbReference>
<proteinExistence type="inferred from homology"/>
<dbReference type="AlphaFoldDB" id="A0A1F5NP94"/>
<protein>
    <recommendedName>
        <fullName evidence="2">GIY-YIG domain-containing protein</fullName>
    </recommendedName>
</protein>
<dbReference type="SUPFAM" id="SSF82771">
    <property type="entry name" value="GIY-YIG endonuclease"/>
    <property type="match status" value="1"/>
</dbReference>
<dbReference type="PANTHER" id="PTHR34477">
    <property type="entry name" value="UPF0213 PROTEIN YHBQ"/>
    <property type="match status" value="1"/>
</dbReference>
<dbReference type="InterPro" id="IPR035901">
    <property type="entry name" value="GIY-YIG_endonuc_sf"/>
</dbReference>
<organism evidence="3 4">
    <name type="scientific">Candidatus Doudnabacteria bacterium RIFCSPHIGHO2_01_FULL_46_14</name>
    <dbReference type="NCBI Taxonomy" id="1817824"/>
    <lineage>
        <taxon>Bacteria</taxon>
        <taxon>Candidatus Doudnaibacteriota</taxon>
    </lineage>
</organism>
<comment type="similarity">
    <text evidence="1">Belongs to the UPF0213 family.</text>
</comment>
<gene>
    <name evidence="3" type="ORF">A2751_00075</name>
</gene>
<dbReference type="CDD" id="cd10456">
    <property type="entry name" value="GIY-YIG_UPF0213"/>
    <property type="match status" value="1"/>
</dbReference>
<dbReference type="PROSITE" id="PS50164">
    <property type="entry name" value="GIY_YIG"/>
    <property type="match status" value="1"/>
</dbReference>
<dbReference type="InterPro" id="IPR000305">
    <property type="entry name" value="GIY-YIG_endonuc"/>
</dbReference>
<dbReference type="Proteomes" id="UP000176864">
    <property type="component" value="Unassembled WGS sequence"/>
</dbReference>
<dbReference type="PANTHER" id="PTHR34477:SF1">
    <property type="entry name" value="UPF0213 PROTEIN YHBQ"/>
    <property type="match status" value="1"/>
</dbReference>
<accession>A0A1F5NP94</accession>
<sequence length="83" mass="9841">MSHYFYIARCTDNSLYIGASDNPQRRITEHNSGIGAQWFRQHGKGTVIYTEEYPTYLEAHRRELQVKKWSRKKKENLIKGLKP</sequence>
<comment type="caution">
    <text evidence="3">The sequence shown here is derived from an EMBL/GenBank/DDBJ whole genome shotgun (WGS) entry which is preliminary data.</text>
</comment>
<dbReference type="Gene3D" id="3.40.1440.10">
    <property type="entry name" value="GIY-YIG endonuclease"/>
    <property type="match status" value="1"/>
</dbReference>
<feature type="domain" description="GIY-YIG" evidence="2">
    <location>
        <begin position="1"/>
        <end position="77"/>
    </location>
</feature>
<evidence type="ECO:0000313" key="3">
    <source>
        <dbReference type="EMBL" id="OGE79352.1"/>
    </source>
</evidence>
<evidence type="ECO:0000313" key="4">
    <source>
        <dbReference type="Proteomes" id="UP000176864"/>
    </source>
</evidence>
<name>A0A1F5NP94_9BACT</name>
<dbReference type="EMBL" id="MFEK01000005">
    <property type="protein sequence ID" value="OGE79352.1"/>
    <property type="molecule type" value="Genomic_DNA"/>
</dbReference>